<evidence type="ECO:0000313" key="2">
    <source>
        <dbReference type="Proteomes" id="UP000245670"/>
    </source>
</evidence>
<name>A0A2U2JAL0_9FLAO</name>
<proteinExistence type="predicted"/>
<keyword evidence="2" id="KW-1185">Reference proteome</keyword>
<dbReference type="OrthoDB" id="6334863at2"/>
<reference evidence="1 2" key="1">
    <citation type="submission" date="2018-05" db="EMBL/GenBank/DDBJ databases">
        <title>Polaribacter aquimarinus sp. nov., isolated from sediment in a sediment of sea.</title>
        <authorList>
            <person name="Lu D."/>
        </authorList>
    </citation>
    <scope>NUCLEOTIDE SEQUENCE [LARGE SCALE GENOMIC DNA]</scope>
    <source>
        <strain evidence="1 2">ZY113</strain>
    </source>
</reference>
<dbReference type="RefSeq" id="WP_109404914.1">
    <property type="nucleotide sequence ID" value="NZ_QFFG01000003.1"/>
</dbReference>
<dbReference type="EMBL" id="QFFG01000003">
    <property type="protein sequence ID" value="PWG05370.1"/>
    <property type="molecule type" value="Genomic_DNA"/>
</dbReference>
<dbReference type="Proteomes" id="UP000245670">
    <property type="component" value="Unassembled WGS sequence"/>
</dbReference>
<dbReference type="Gene3D" id="3.90.930.1">
    <property type="match status" value="1"/>
</dbReference>
<evidence type="ECO:0000313" key="1">
    <source>
        <dbReference type="EMBL" id="PWG05370.1"/>
    </source>
</evidence>
<gene>
    <name evidence="1" type="ORF">DIS07_09060</name>
</gene>
<evidence type="ECO:0008006" key="3">
    <source>
        <dbReference type="Google" id="ProtNLM"/>
    </source>
</evidence>
<organism evidence="1 2">
    <name type="scientific">Polaribacter aquimarinus</name>
    <dbReference type="NCBI Taxonomy" id="2100726"/>
    <lineage>
        <taxon>Bacteria</taxon>
        <taxon>Pseudomonadati</taxon>
        <taxon>Bacteroidota</taxon>
        <taxon>Flavobacteriia</taxon>
        <taxon>Flavobacteriales</taxon>
        <taxon>Flavobacteriaceae</taxon>
    </lineage>
</organism>
<dbReference type="AlphaFoldDB" id="A0A2U2JAL0"/>
<comment type="caution">
    <text evidence="1">The sequence shown here is derived from an EMBL/GenBank/DDBJ whole genome shotgun (WGS) entry which is preliminary data.</text>
</comment>
<sequence length="171" mass="20130">MDEITIPSIEKNINNASFKIKNGILFFDKKQYSGIVKEFYDDGVLKTKSEYYQGKRQGEFFGWYATGNRWFERYYKKGIKVKNHKGWFNDGQQMFEYQFNANGVYNGYTKDWHYNGQLAKHFNFIEGKESGSQKMWKLDGKIRANFHTINGERHGLIGLKNCVSVLSENKE</sequence>
<protein>
    <recommendedName>
        <fullName evidence="3">Membrane-binding protein</fullName>
    </recommendedName>
</protein>
<accession>A0A2U2JAL0</accession>
<dbReference type="SUPFAM" id="SSF82185">
    <property type="entry name" value="Histone H3 K4-specific methyltransferase SET7/9 N-terminal domain"/>
    <property type="match status" value="2"/>
</dbReference>